<dbReference type="Proteomes" id="UP000651333">
    <property type="component" value="Unassembled WGS sequence"/>
</dbReference>
<dbReference type="EMBL" id="WCHB01000012">
    <property type="protein sequence ID" value="NRO34329.1"/>
    <property type="molecule type" value="Genomic_DNA"/>
</dbReference>
<sequence length="77" mass="8991">MQDRNKHNKPILATGIMKAFYICKVLGGEFEKNTETTDCRYFSLDNLPKLSIDRNTPEQIIMCYEASKDPNWQTIFD</sequence>
<dbReference type="AlphaFoldDB" id="A0A9Q5C8V2"/>
<name>A0A9Q5C8V2_LACHE</name>
<reference evidence="1" key="1">
    <citation type="submission" date="2019-09" db="EMBL/GenBank/DDBJ databases">
        <title>Comparative genomic analysis of Lactobacillus helveticus.</title>
        <authorList>
            <person name="Zhang H."/>
            <person name="Chen Y."/>
            <person name="Zhong Z."/>
        </authorList>
    </citation>
    <scope>NUCLEOTIDE SEQUENCE</scope>
    <source>
        <strain evidence="1">IMAU30003</strain>
    </source>
</reference>
<comment type="caution">
    <text evidence="1">The sequence shown here is derived from an EMBL/GenBank/DDBJ whole genome shotgun (WGS) entry which is preliminary data.</text>
</comment>
<dbReference type="Gene3D" id="3.90.79.10">
    <property type="entry name" value="Nucleoside Triphosphate Pyrophosphohydrolase"/>
    <property type="match status" value="1"/>
</dbReference>
<gene>
    <name evidence="1" type="ORF">IMAU30003_00564</name>
</gene>
<evidence type="ECO:0000313" key="1">
    <source>
        <dbReference type="EMBL" id="NRO34329.1"/>
    </source>
</evidence>
<evidence type="ECO:0000313" key="2">
    <source>
        <dbReference type="Proteomes" id="UP000651333"/>
    </source>
</evidence>
<proteinExistence type="predicted"/>
<organism evidence="1 2">
    <name type="scientific">Lactobacillus helveticus</name>
    <name type="common">Lactobacillus suntoryeus</name>
    <dbReference type="NCBI Taxonomy" id="1587"/>
    <lineage>
        <taxon>Bacteria</taxon>
        <taxon>Bacillati</taxon>
        <taxon>Bacillota</taxon>
        <taxon>Bacilli</taxon>
        <taxon>Lactobacillales</taxon>
        <taxon>Lactobacillaceae</taxon>
        <taxon>Lactobacillus</taxon>
    </lineage>
</organism>
<protein>
    <submittedName>
        <fullName evidence="1">Uncharacterized protein</fullName>
    </submittedName>
</protein>
<accession>A0A9Q5C8V2</accession>
<dbReference type="SUPFAM" id="SSF55811">
    <property type="entry name" value="Nudix"/>
    <property type="match status" value="1"/>
</dbReference>
<dbReference type="InterPro" id="IPR015797">
    <property type="entry name" value="NUDIX_hydrolase-like_dom_sf"/>
</dbReference>